<dbReference type="SUPFAM" id="SSF58113">
    <property type="entry name" value="Apolipoprotein A-I"/>
    <property type="match status" value="1"/>
</dbReference>
<keyword evidence="3" id="KW-0732">Signal</keyword>
<keyword evidence="2" id="KW-0472">Membrane</keyword>
<evidence type="ECO:0000313" key="6">
    <source>
        <dbReference type="Proteomes" id="UP000806542"/>
    </source>
</evidence>
<dbReference type="EMBL" id="JADCKB010000003">
    <property type="protein sequence ID" value="MBE5039314.1"/>
    <property type="molecule type" value="Genomic_DNA"/>
</dbReference>
<keyword evidence="1" id="KW-0175">Coiled coil</keyword>
<evidence type="ECO:0000256" key="2">
    <source>
        <dbReference type="SAM" id="Phobius"/>
    </source>
</evidence>
<name>A0A9D5M257_9FIRM</name>
<feature type="domain" description="GLUG" evidence="4">
    <location>
        <begin position="157"/>
        <end position="177"/>
    </location>
</feature>
<proteinExistence type="predicted"/>
<keyword evidence="6" id="KW-1185">Reference proteome</keyword>
<evidence type="ECO:0000256" key="1">
    <source>
        <dbReference type="SAM" id="Coils"/>
    </source>
</evidence>
<feature type="coiled-coil region" evidence="1">
    <location>
        <begin position="524"/>
        <end position="562"/>
    </location>
</feature>
<evidence type="ECO:0000259" key="4">
    <source>
        <dbReference type="Pfam" id="PF07581"/>
    </source>
</evidence>
<keyword evidence="2" id="KW-0812">Transmembrane</keyword>
<dbReference type="Gene3D" id="2.160.20.110">
    <property type="match status" value="2"/>
</dbReference>
<dbReference type="Pfam" id="PF07581">
    <property type="entry name" value="Glug"/>
    <property type="match status" value="1"/>
</dbReference>
<comment type="caution">
    <text evidence="5">The sequence shown here is derived from an EMBL/GenBank/DDBJ whole genome shotgun (WGS) entry which is preliminary data.</text>
</comment>
<dbReference type="AlphaFoldDB" id="A0A9D5M257"/>
<organism evidence="5 6">
    <name type="scientific">Ructibacterium gallinarum</name>
    <dbReference type="NCBI Taxonomy" id="2779355"/>
    <lineage>
        <taxon>Bacteria</taxon>
        <taxon>Bacillati</taxon>
        <taxon>Bacillota</taxon>
        <taxon>Clostridia</taxon>
        <taxon>Eubacteriales</taxon>
        <taxon>Oscillospiraceae</taxon>
        <taxon>Ructibacterium</taxon>
    </lineage>
</organism>
<evidence type="ECO:0000313" key="5">
    <source>
        <dbReference type="EMBL" id="MBE5039314.1"/>
    </source>
</evidence>
<dbReference type="InterPro" id="IPR011493">
    <property type="entry name" value="GLUG"/>
</dbReference>
<feature type="transmembrane region" description="Helical" evidence="2">
    <location>
        <begin position="1030"/>
        <end position="1051"/>
    </location>
</feature>
<accession>A0A9D5M257</accession>
<keyword evidence="2" id="KW-1133">Transmembrane helix</keyword>
<evidence type="ECO:0000256" key="3">
    <source>
        <dbReference type="SAM" id="SignalP"/>
    </source>
</evidence>
<feature type="chain" id="PRO_5038340954" description="GLUG domain-containing protein" evidence="3">
    <location>
        <begin position="27"/>
        <end position="1062"/>
    </location>
</feature>
<feature type="signal peptide" evidence="3">
    <location>
        <begin position="1"/>
        <end position="26"/>
    </location>
</feature>
<dbReference type="RefSeq" id="WP_226391875.1">
    <property type="nucleotide sequence ID" value="NZ_JADCKB010000003.1"/>
</dbReference>
<sequence length="1062" mass="115337">MMRRIMSAIAACLFFMEIFPVISVEAEGETVPIRTVEDLNYLAENCVYDAYSKNKQVVLLNDIDFQGNSFKPIPVFCGTFEGNGYRIFHFKQEFTGAEQGFIVRTSEDAVLKNLNLSGEITVNSPKSKVTSAKDMAANLAKTFGLKFNDDQERIKITGGIVGSNYGVIQNCSFSGTIAGEIKTGGIAGENRESGVIDYCMNTAAVSGYETTGGIAGSNQGRIESSKNAGIVNQEADASAVDTGGIAGENLGVIRGCVNEAAVGCFNIGDNTGGIAGKQKGRISACNNLGEIKGRKNTGGITGRFEPYTDIDLSAEGVRDFVQTGVDSIEANIQDTKEHAQTYADTLVGDADKVTDQVTGVLNEVHSAAGNIADAVSGLSSGEEISQLRGDLSAMMEAITYLVDRAGGEGLDSVSGTLETFQDSVAELDRMLEGAETAAGEIGKTAEEIDNLAGSLSDAVEDGRTDAQKTIDELQSRIEDLERLETDYLKPFQEDLEKTQTELQRMLHALRISAGDISDAVTRPLERVDQAVSDLIETVEELQDKIEEIRKKTEKLIEKIQNKLPKNPPSIIGKIFNKMGMSVYAAEEKKIVTVEAPLYRSVAGEWVDMAVIDQCFNSGEIEGSSAAGGIAGNVGVESDVKEGENLNLTASNTIDLKGYVKATIRQCIAEQNVSARDGYVGAVVGNAELGWIYESIGSGDITAQDGEYAGGIVGRSEGTISRCISIADLKGKKYVGGIAGRGKNISFCYSLPRYEEGIEYNGAIAGMISGEVQTNYFIQEGLSGVDGADYENVAVAVAPWDMAGTDVLPPSYSGFSDQDWFMGSGDLYLPQIRTLAEAQNGHNSELLRGKSAEMALFHFRVVFYQDDQQLAAYTVDYGTVLSEEMIPEPEWRDGYYPRWDQDVFQPIIRNTDFHALYHDATTTIATDEDPPLMLVEGNFTEDAKLTATQIENIAHFGYRYKNIASYSFEIIPEYNGKICVHIRDESGKGNMIGIIRDGEKVLIPCERDGNYLIFELNDEREFSVLHQGHTALYWAGIFLMVVTAVVFVLLFWKRIHTLSGEHK</sequence>
<dbReference type="Proteomes" id="UP000806542">
    <property type="component" value="Unassembled WGS sequence"/>
</dbReference>
<protein>
    <recommendedName>
        <fullName evidence="4">GLUG domain-containing protein</fullName>
    </recommendedName>
</protein>
<dbReference type="Gene3D" id="1.20.58.60">
    <property type="match status" value="1"/>
</dbReference>
<reference evidence="5" key="1">
    <citation type="submission" date="2020-10" db="EMBL/GenBank/DDBJ databases">
        <title>ChiBAC.</title>
        <authorList>
            <person name="Zenner C."/>
            <person name="Hitch T.C.A."/>
            <person name="Clavel T."/>
        </authorList>
    </citation>
    <scope>NUCLEOTIDE SEQUENCE</scope>
    <source>
        <strain evidence="5">DSM 107454</strain>
    </source>
</reference>
<gene>
    <name evidence="5" type="ORF">INF28_02380</name>
</gene>